<dbReference type="RefSeq" id="WP_245753852.1">
    <property type="nucleotide sequence ID" value="NZ_FORU01000002.1"/>
</dbReference>
<keyword evidence="2" id="KW-1185">Reference proteome</keyword>
<gene>
    <name evidence="1" type="ORF">SAMN04487893_102322</name>
</gene>
<dbReference type="InterPro" id="IPR022385">
    <property type="entry name" value="Rhs_assc_core"/>
</dbReference>
<dbReference type="Gene3D" id="2.180.10.10">
    <property type="entry name" value="RHS repeat-associated core"/>
    <property type="match status" value="1"/>
</dbReference>
<proteinExistence type="predicted"/>
<dbReference type="NCBIfam" id="TIGR03696">
    <property type="entry name" value="Rhs_assc_core"/>
    <property type="match status" value="1"/>
</dbReference>
<evidence type="ECO:0000313" key="2">
    <source>
        <dbReference type="Proteomes" id="UP000243887"/>
    </source>
</evidence>
<protein>
    <submittedName>
        <fullName evidence="1">RHS repeat-associated core domain-containing protein</fullName>
    </submittedName>
</protein>
<dbReference type="STRING" id="1150112.SAMN04487893_102322"/>
<reference evidence="2" key="1">
    <citation type="submission" date="2016-10" db="EMBL/GenBank/DDBJ databases">
        <authorList>
            <person name="Varghese N."/>
            <person name="Submissions S."/>
        </authorList>
    </citation>
    <scope>NUCLEOTIDE SEQUENCE [LARGE SCALE GENOMIC DNA]</scope>
    <source>
        <strain evidence="2">DSM 26542</strain>
    </source>
</reference>
<name>A0A1I3MYY7_9FLAO</name>
<accession>A0A1I3MYY7</accession>
<organism evidence="1 2">
    <name type="scientific">Myroides guanonis</name>
    <dbReference type="NCBI Taxonomy" id="1150112"/>
    <lineage>
        <taxon>Bacteria</taxon>
        <taxon>Pseudomonadati</taxon>
        <taxon>Bacteroidota</taxon>
        <taxon>Flavobacteriia</taxon>
        <taxon>Flavobacteriales</taxon>
        <taxon>Flavobacteriaceae</taxon>
        <taxon>Myroides</taxon>
    </lineage>
</organism>
<dbReference type="Proteomes" id="UP000243887">
    <property type="component" value="Unassembled WGS sequence"/>
</dbReference>
<dbReference type="EMBL" id="FORU01000002">
    <property type="protein sequence ID" value="SFJ01985.1"/>
    <property type="molecule type" value="Genomic_DNA"/>
</dbReference>
<evidence type="ECO:0000313" key="1">
    <source>
        <dbReference type="EMBL" id="SFJ01985.1"/>
    </source>
</evidence>
<dbReference type="AlphaFoldDB" id="A0A1I3MYY7"/>
<sequence length="253" mass="29302">MDELNLNVFDYGARNYDAAIGRWFNVDPLAEVQPNKTPYHYTSNNPINRIDPTGMLDDWYHNNETDELVYLRDVHGSMTQESVDKYGLGGNASDYERLGDNNVMGKVFEKFTGENILERENIKIGNSEQFMTAQGYMHIEEQRIKKYEFTQKGFSFDESIVNISDLEKVLSNKTRYIEPGGFKTEKIIDIESHKSIFSDSKTIILLRQKDLNRKYIYPTSINPNSDFWIGTSLKETAKWLADELSEAAKNYKK</sequence>